<reference evidence="2" key="1">
    <citation type="submission" date="2019-09" db="EMBL/GenBank/DDBJ databases">
        <title>Characterization of Mobilized Colistin Resistance Gene mcr-9 Carrying Colisitin Resistant Salmonella enterica serotype Senftenberg ST14.</title>
        <authorList>
            <person name="Cha M.-H."/>
            <person name="Woo G.-J."/>
        </authorList>
    </citation>
    <scope>NUCLEOTIDE SEQUENCE</scope>
    <source>
        <strain evidence="2">KUFSE-SAL0043</strain>
    </source>
</reference>
<feature type="transmembrane region" description="Helical" evidence="1">
    <location>
        <begin position="44"/>
        <end position="67"/>
    </location>
</feature>
<dbReference type="PANTHER" id="PTHR41386">
    <property type="entry name" value="INTEGRAL MEMBRANE PROTEIN-RELATED"/>
    <property type="match status" value="1"/>
</dbReference>
<dbReference type="InterPro" id="IPR010406">
    <property type="entry name" value="DUF1003"/>
</dbReference>
<dbReference type="EMBL" id="CP043765">
    <property type="protein sequence ID" value="QUS47019.1"/>
    <property type="molecule type" value="Genomic_DNA"/>
</dbReference>
<sequence length="92" mass="10654">MVMKVADWIAEFSGSLPFLFIHIVIFAVWILLNVHLVPFGNFDPFPFGFLTLVVSLEAIILSVFVLLSQNRQVARDKVRGDIEYQTKLWMQR</sequence>
<proteinExistence type="predicted"/>
<evidence type="ECO:0000313" key="2">
    <source>
        <dbReference type="EMBL" id="QUS47019.1"/>
    </source>
</evidence>
<keyword evidence="1" id="KW-0472">Membrane</keyword>
<dbReference type="AlphaFoldDB" id="A0A8E5MY48"/>
<dbReference type="Pfam" id="PF06210">
    <property type="entry name" value="DUF1003"/>
    <property type="match status" value="1"/>
</dbReference>
<keyword evidence="1" id="KW-1133">Transmembrane helix</keyword>
<evidence type="ECO:0000256" key="1">
    <source>
        <dbReference type="SAM" id="Phobius"/>
    </source>
</evidence>
<protein>
    <submittedName>
        <fullName evidence="2">DUF1003 domain-containing protein</fullName>
    </submittedName>
</protein>
<accession>A0A8E5MY48</accession>
<feature type="transmembrane region" description="Helical" evidence="1">
    <location>
        <begin position="12"/>
        <end position="32"/>
    </location>
</feature>
<keyword evidence="1" id="KW-0812">Transmembrane</keyword>
<name>A0A8E5MY48_SALET</name>
<gene>
    <name evidence="2" type="ORF">F1331_24465</name>
</gene>
<organism evidence="2">
    <name type="scientific">Salmonella enterica subsp. enterica serovar Dessau</name>
    <dbReference type="NCBI Taxonomy" id="2564349"/>
    <lineage>
        <taxon>Bacteria</taxon>
        <taxon>Pseudomonadati</taxon>
        <taxon>Pseudomonadota</taxon>
        <taxon>Gammaproteobacteria</taxon>
        <taxon>Enterobacterales</taxon>
        <taxon>Enterobacteriaceae</taxon>
        <taxon>Salmonella</taxon>
    </lineage>
</organism>
<dbReference type="PANTHER" id="PTHR41386:SF1">
    <property type="entry name" value="MEMBRANE PROTEIN"/>
    <property type="match status" value="1"/>
</dbReference>